<reference evidence="2" key="2">
    <citation type="journal article" date="2014" name="ISME J.">
        <title>Microbial stratification in low pH oxic and suboxic macroscopic growths along an acid mine drainage.</title>
        <authorList>
            <person name="Mendez-Garcia C."/>
            <person name="Mesa V."/>
            <person name="Sprenger R.R."/>
            <person name="Richter M."/>
            <person name="Diez M.S."/>
            <person name="Solano J."/>
            <person name="Bargiela R."/>
            <person name="Golyshina O.V."/>
            <person name="Manteca A."/>
            <person name="Ramos J.L."/>
            <person name="Gallego J.R."/>
            <person name="Llorente I."/>
            <person name="Martins Dos Santos V.A."/>
            <person name="Jensen O.N."/>
            <person name="Pelaez A.I."/>
            <person name="Sanchez J."/>
            <person name="Ferrer M."/>
        </authorList>
    </citation>
    <scope>NUCLEOTIDE SEQUENCE</scope>
</reference>
<dbReference type="InterPro" id="IPR029044">
    <property type="entry name" value="Nucleotide-diphossugar_trans"/>
</dbReference>
<proteinExistence type="predicted"/>
<accession>T1D0B1</accession>
<feature type="non-terminal residue" evidence="2">
    <location>
        <position position="1"/>
    </location>
</feature>
<dbReference type="GO" id="GO:0016779">
    <property type="term" value="F:nucleotidyltransferase activity"/>
    <property type="evidence" value="ECO:0007669"/>
    <property type="project" value="UniProtKB-ARBA"/>
</dbReference>
<reference evidence="2" key="1">
    <citation type="submission" date="2013-08" db="EMBL/GenBank/DDBJ databases">
        <authorList>
            <person name="Mendez C."/>
            <person name="Richter M."/>
            <person name="Ferrer M."/>
            <person name="Sanchez J."/>
        </authorList>
    </citation>
    <scope>NUCLEOTIDE SEQUENCE</scope>
</reference>
<gene>
    <name evidence="2" type="ORF">B1A_03656</name>
</gene>
<name>T1D0B1_9ZZZZ</name>
<dbReference type="Gene3D" id="3.90.550.10">
    <property type="entry name" value="Spore Coat Polysaccharide Biosynthesis Protein SpsA, Chain A"/>
    <property type="match status" value="1"/>
</dbReference>
<sequence>SYPSRLCVPDAHPGRGPVSGLLSVAKALPSQRLVIVAVDMPHLDRALLQRLANEAPDARCVRFAGCELPLRIDATRETLVALSTIFDREGRARSLRAAEASVDVIELSLSVQEAAQLINCNTPSQWATALGVLT</sequence>
<dbReference type="AlphaFoldDB" id="T1D0B1"/>
<evidence type="ECO:0000259" key="1">
    <source>
        <dbReference type="Pfam" id="PF12804"/>
    </source>
</evidence>
<protein>
    <submittedName>
        <fullName evidence="2">Molybdopterin guanine dinucleotide synthase</fullName>
    </submittedName>
</protein>
<dbReference type="Pfam" id="PF12804">
    <property type="entry name" value="NTP_transf_3"/>
    <property type="match status" value="1"/>
</dbReference>
<feature type="domain" description="MobA-like NTP transferase" evidence="1">
    <location>
        <begin position="7"/>
        <end position="96"/>
    </location>
</feature>
<organism evidence="2">
    <name type="scientific">mine drainage metagenome</name>
    <dbReference type="NCBI Taxonomy" id="410659"/>
    <lineage>
        <taxon>unclassified sequences</taxon>
        <taxon>metagenomes</taxon>
        <taxon>ecological metagenomes</taxon>
    </lineage>
</organism>
<dbReference type="EMBL" id="AUZX01002679">
    <property type="protein sequence ID" value="EQD75860.1"/>
    <property type="molecule type" value="Genomic_DNA"/>
</dbReference>
<comment type="caution">
    <text evidence="2">The sequence shown here is derived from an EMBL/GenBank/DDBJ whole genome shotgun (WGS) entry which is preliminary data.</text>
</comment>
<dbReference type="InterPro" id="IPR025877">
    <property type="entry name" value="MobA-like_NTP_Trfase"/>
</dbReference>
<dbReference type="SUPFAM" id="SSF53448">
    <property type="entry name" value="Nucleotide-diphospho-sugar transferases"/>
    <property type="match status" value="1"/>
</dbReference>
<evidence type="ECO:0000313" key="2">
    <source>
        <dbReference type="EMBL" id="EQD75860.1"/>
    </source>
</evidence>